<dbReference type="InterPro" id="IPR034164">
    <property type="entry name" value="Pepsin-like_dom"/>
</dbReference>
<dbReference type="InterPro" id="IPR033121">
    <property type="entry name" value="PEPTIDASE_A1"/>
</dbReference>
<evidence type="ECO:0000256" key="12">
    <source>
        <dbReference type="PIRSR" id="PIRSR601461-2"/>
    </source>
</evidence>
<dbReference type="PRINTS" id="PR00792">
    <property type="entry name" value="PEPSIN"/>
</dbReference>
<feature type="signal peptide" evidence="14">
    <location>
        <begin position="1"/>
        <end position="18"/>
    </location>
</feature>
<dbReference type="EMBL" id="SRRH01000073">
    <property type="protein sequence ID" value="KAG6300180.1"/>
    <property type="molecule type" value="Genomic_DNA"/>
</dbReference>
<evidence type="ECO:0000256" key="7">
    <source>
        <dbReference type="ARBA" id="ARBA00022801"/>
    </source>
</evidence>
<proteinExistence type="inferred from homology"/>
<dbReference type="PROSITE" id="PS51767">
    <property type="entry name" value="PEPTIDASE_A1"/>
    <property type="match status" value="1"/>
</dbReference>
<keyword evidence="12" id="KW-1015">Disulfide bond</keyword>
<dbReference type="Pfam" id="PF00026">
    <property type="entry name" value="Asp"/>
    <property type="match status" value="1"/>
</dbReference>
<feature type="active site" evidence="11">
    <location>
        <position position="151"/>
    </location>
</feature>
<evidence type="ECO:0000256" key="5">
    <source>
        <dbReference type="ARBA" id="ARBA00022729"/>
    </source>
</evidence>
<dbReference type="FunFam" id="2.40.70.10:FF:000085">
    <property type="entry name" value="Aspartic-type endopeptidase (CtsD), putative"/>
    <property type="match status" value="1"/>
</dbReference>
<comment type="caution">
    <text evidence="16">The sequence shown here is derived from an EMBL/GenBank/DDBJ whole genome shotgun (WGS) entry which is preliminary data.</text>
</comment>
<evidence type="ECO:0000256" key="6">
    <source>
        <dbReference type="ARBA" id="ARBA00022750"/>
    </source>
</evidence>
<dbReference type="CDD" id="cd05471">
    <property type="entry name" value="pepsin_like"/>
    <property type="match status" value="1"/>
</dbReference>
<feature type="disulfide bond" evidence="12">
    <location>
        <begin position="164"/>
        <end position="169"/>
    </location>
</feature>
<comment type="subcellular location">
    <subcellularLocation>
        <location evidence="1">Cell membrane</location>
    </subcellularLocation>
</comment>
<dbReference type="SUPFAM" id="SSF50630">
    <property type="entry name" value="Acid proteases"/>
    <property type="match status" value="1"/>
</dbReference>
<feature type="region of interest" description="Disordered" evidence="13">
    <location>
        <begin position="437"/>
        <end position="487"/>
    </location>
</feature>
<accession>A0A9P7U509</accession>
<organism evidence="16 17">
    <name type="scientific">Claviceps aff. purpurea</name>
    <dbReference type="NCBI Taxonomy" id="1967640"/>
    <lineage>
        <taxon>Eukaryota</taxon>
        <taxon>Fungi</taxon>
        <taxon>Dikarya</taxon>
        <taxon>Ascomycota</taxon>
        <taxon>Pezizomycotina</taxon>
        <taxon>Sordariomycetes</taxon>
        <taxon>Hypocreomycetidae</taxon>
        <taxon>Hypocreales</taxon>
        <taxon>Clavicipitaceae</taxon>
        <taxon>Claviceps</taxon>
    </lineage>
</organism>
<dbReference type="FunFam" id="2.40.70.10:FF:000060">
    <property type="entry name" value="Aspartic-type endopeptidase ctsD"/>
    <property type="match status" value="1"/>
</dbReference>
<protein>
    <recommendedName>
        <fullName evidence="15">Peptidase A1 domain-containing protein</fullName>
    </recommendedName>
</protein>
<keyword evidence="17" id="KW-1185">Reference proteome</keyword>
<dbReference type="PANTHER" id="PTHR47966:SF75">
    <property type="entry name" value="ENDOPEPTIDASE (CTSD), PUTATIVE (AFU_ORTHOLOGUE AFUA_4G07040)-RELATED"/>
    <property type="match status" value="1"/>
</dbReference>
<name>A0A9P7U509_9HYPO</name>
<dbReference type="GO" id="GO:0004190">
    <property type="term" value="F:aspartic-type endopeptidase activity"/>
    <property type="evidence" value="ECO:0007669"/>
    <property type="project" value="UniProtKB-KW"/>
</dbReference>
<evidence type="ECO:0000256" key="2">
    <source>
        <dbReference type="ARBA" id="ARBA00007447"/>
    </source>
</evidence>
<dbReference type="AlphaFoldDB" id="A0A9P7U509"/>
<evidence type="ECO:0000256" key="10">
    <source>
        <dbReference type="ARBA" id="ARBA00023288"/>
    </source>
</evidence>
<feature type="disulfide bond" evidence="12">
    <location>
        <begin position="366"/>
        <end position="398"/>
    </location>
</feature>
<keyword evidence="6" id="KW-0064">Aspartyl protease</keyword>
<evidence type="ECO:0000256" key="8">
    <source>
        <dbReference type="ARBA" id="ARBA00023136"/>
    </source>
</evidence>
<dbReference type="GO" id="GO:0006508">
    <property type="term" value="P:proteolysis"/>
    <property type="evidence" value="ECO:0007669"/>
    <property type="project" value="UniProtKB-KW"/>
</dbReference>
<feature type="compositionally biased region" description="Low complexity" evidence="13">
    <location>
        <begin position="437"/>
        <end position="480"/>
    </location>
</feature>
<keyword evidence="5 14" id="KW-0732">Signal</keyword>
<evidence type="ECO:0000256" key="4">
    <source>
        <dbReference type="ARBA" id="ARBA00022670"/>
    </source>
</evidence>
<dbReference type="InterPro" id="IPR021109">
    <property type="entry name" value="Peptidase_aspartic_dom_sf"/>
</dbReference>
<evidence type="ECO:0000256" key="11">
    <source>
        <dbReference type="PIRSR" id="PIRSR601461-1"/>
    </source>
</evidence>
<evidence type="ECO:0000259" key="15">
    <source>
        <dbReference type="PROSITE" id="PS51767"/>
    </source>
</evidence>
<dbReference type="InterPro" id="IPR001461">
    <property type="entry name" value="Aspartic_peptidase_A1"/>
</dbReference>
<dbReference type="PANTHER" id="PTHR47966">
    <property type="entry name" value="BETA-SITE APP-CLEAVING ENZYME, ISOFORM A-RELATED"/>
    <property type="match status" value="1"/>
</dbReference>
<evidence type="ECO:0000256" key="1">
    <source>
        <dbReference type="ARBA" id="ARBA00004236"/>
    </source>
</evidence>
<gene>
    <name evidence="16" type="ORF">E4U09_007320</name>
</gene>
<evidence type="ECO:0000256" key="9">
    <source>
        <dbReference type="ARBA" id="ARBA00023180"/>
    </source>
</evidence>
<keyword evidence="9" id="KW-0325">Glycoprotein</keyword>
<dbReference type="Gene3D" id="2.40.70.10">
    <property type="entry name" value="Acid Proteases"/>
    <property type="match status" value="2"/>
</dbReference>
<evidence type="ECO:0000256" key="14">
    <source>
        <dbReference type="SAM" id="SignalP"/>
    </source>
</evidence>
<sequence length="546" mass="57550">MIPALVLQLVLWTSSASAFYPYTPDWLKEKEEVALLGEAKRNAASSSVKEDGVAFIIEQRGDFEENAESPAQRAAKQAAWLKSKYSHIRGELPAMRHENLHKRSGNTYPVMKAAEPTKSNAAGINQDGTDYSYFIKARLGSKKKELYLLLDTGAGSTWVMGSSCKEKACTLHNNFGHDDSDTLIDKKKSFSISYGTGTVQGDLASDTVSVGGFSVQYTFGLASKTSDDFTHFAFDGILGMSMNQGASDNFLSTVADGKKLDKNIFGVALSRAADGHNTGEVRFGAINPDKYQGDITYTAVDSKDGDWSIQIEDMAYGGKKAGNGGIPAYIDTGTSFVFGPADKVKKLHAVIAGSSSGDGMTFTVPCDSSDDLTFTFSGVNYKLSPKDWISPKDNNGKCTSNIYGHEVVEGAWLLGDTFLKNVYTVFDRDQGRVGFAAAASPDSSPTVSPTSSEDSGAKATAGPSTGTATTLTTMATPSGSSQTKELPLGLSGHETVAIGATGSGTATATATPTQSSTSAATALARSSQYAQMAATMFSVTVLALTV</sequence>
<dbReference type="Proteomes" id="UP000707071">
    <property type="component" value="Unassembled WGS sequence"/>
</dbReference>
<dbReference type="GO" id="GO:0005886">
    <property type="term" value="C:plasma membrane"/>
    <property type="evidence" value="ECO:0007669"/>
    <property type="project" value="UniProtKB-SubCell"/>
</dbReference>
<keyword evidence="4" id="KW-0645">Protease</keyword>
<evidence type="ECO:0000313" key="16">
    <source>
        <dbReference type="EMBL" id="KAG6300180.1"/>
    </source>
</evidence>
<feature type="active site" evidence="11">
    <location>
        <position position="331"/>
    </location>
</feature>
<keyword evidence="7" id="KW-0378">Hydrolase</keyword>
<keyword evidence="10" id="KW-0449">Lipoprotein</keyword>
<evidence type="ECO:0000256" key="3">
    <source>
        <dbReference type="ARBA" id="ARBA00022475"/>
    </source>
</evidence>
<evidence type="ECO:0000256" key="13">
    <source>
        <dbReference type="SAM" id="MobiDB-lite"/>
    </source>
</evidence>
<feature type="domain" description="Peptidase A1" evidence="15">
    <location>
        <begin position="133"/>
        <end position="436"/>
    </location>
</feature>
<comment type="similarity">
    <text evidence="2">Belongs to the peptidase A1 family.</text>
</comment>
<keyword evidence="3" id="KW-1003">Cell membrane</keyword>
<reference evidence="16 17" key="1">
    <citation type="journal article" date="2020" name="bioRxiv">
        <title>Whole genome comparisons of ergot fungi reveals the divergence and evolution of species within the genus Claviceps are the result of varying mechanisms driving genome evolution and host range expansion.</title>
        <authorList>
            <person name="Wyka S.A."/>
            <person name="Mondo S.J."/>
            <person name="Liu M."/>
            <person name="Dettman J."/>
            <person name="Nalam V."/>
            <person name="Broders K.D."/>
        </authorList>
    </citation>
    <scope>NUCLEOTIDE SEQUENCE [LARGE SCALE GENOMIC DNA]</scope>
    <source>
        <strain evidence="16 17">Clav52</strain>
    </source>
</reference>
<keyword evidence="8" id="KW-0472">Membrane</keyword>
<evidence type="ECO:0000313" key="17">
    <source>
        <dbReference type="Proteomes" id="UP000707071"/>
    </source>
</evidence>
<feature type="chain" id="PRO_5040247515" description="Peptidase A1 domain-containing protein" evidence="14">
    <location>
        <begin position="19"/>
        <end position="546"/>
    </location>
</feature>